<feature type="transmembrane region" description="Helical" evidence="1">
    <location>
        <begin position="286"/>
        <end position="311"/>
    </location>
</feature>
<dbReference type="InterPro" id="IPR058486">
    <property type="entry name" value="DUF8173"/>
</dbReference>
<feature type="transmembrane region" description="Helical" evidence="1">
    <location>
        <begin position="317"/>
        <end position="338"/>
    </location>
</feature>
<feature type="transmembrane region" description="Helical" evidence="1">
    <location>
        <begin position="372"/>
        <end position="389"/>
    </location>
</feature>
<evidence type="ECO:0000313" key="4">
    <source>
        <dbReference type="Proteomes" id="UP000230779"/>
    </source>
</evidence>
<keyword evidence="1" id="KW-1133">Transmembrane helix</keyword>
<comment type="caution">
    <text evidence="3">The sequence shown here is derived from an EMBL/GenBank/DDBJ whole genome shotgun (WGS) entry which is preliminary data.</text>
</comment>
<accession>A0A2M7RHT6</accession>
<feature type="transmembrane region" description="Helical" evidence="1">
    <location>
        <begin position="244"/>
        <end position="265"/>
    </location>
</feature>
<evidence type="ECO:0000313" key="3">
    <source>
        <dbReference type="EMBL" id="PIY96127.1"/>
    </source>
</evidence>
<proteinExistence type="predicted"/>
<dbReference type="Pfam" id="PF26514">
    <property type="entry name" value="DUF8173"/>
    <property type="match status" value="1"/>
</dbReference>
<gene>
    <name evidence="3" type="ORF">COY66_04920</name>
</gene>
<dbReference type="AlphaFoldDB" id="A0A2M7RHT6"/>
<dbReference type="EMBL" id="PFMD01000057">
    <property type="protein sequence ID" value="PIY96127.1"/>
    <property type="molecule type" value="Genomic_DNA"/>
</dbReference>
<dbReference type="Proteomes" id="UP000230779">
    <property type="component" value="Unassembled WGS sequence"/>
</dbReference>
<evidence type="ECO:0000256" key="1">
    <source>
        <dbReference type="SAM" id="Phobius"/>
    </source>
</evidence>
<sequence length="399" mass="42146">MKKFGLFFLVGTFIISVSVAIGLPRMTLAKISKAADISVNLQQNVYVGPDEVINDNFVQAGETVDVNGTINGDVVVVGGTVNINSDVQGDVLAAGGTIRVKGNIAGNVRVVGGTIEIDAKVGKNASLFGGTVSISEDSNIGWSVGFGSGTAEIQGVVGGNIDGGAGQTKIAAKVGGNVNIRSEEEGIITVSPPAEINGNLTYKGAREPIINSGSKIKGDVIQQAYLINTLPAQSILDLLGISLWFLRLVKLFGLLVVGLVVISFFKKASTAVTEQMKGNIAKNLGWGLVYLIIIPITAFVLLVTIIGAPLALITITLYTIALYLSKVFMGLLIGYWILQYLKKDKKDKTVPLMWAMILGIVLLTVLTIIPYFGLFIGFVATIWGLGALLESTKKYLKGN</sequence>
<keyword evidence="1" id="KW-0472">Membrane</keyword>
<evidence type="ECO:0000259" key="2">
    <source>
        <dbReference type="Pfam" id="PF26514"/>
    </source>
</evidence>
<protein>
    <recommendedName>
        <fullName evidence="2">DUF8173 domain-containing protein</fullName>
    </recommendedName>
</protein>
<organism evidence="3 4">
    <name type="scientific">Candidatus Kerfeldbacteria bacterium CG_4_10_14_0_8_um_filter_42_10</name>
    <dbReference type="NCBI Taxonomy" id="2014248"/>
    <lineage>
        <taxon>Bacteria</taxon>
        <taxon>Candidatus Kerfeldiibacteriota</taxon>
    </lineage>
</organism>
<keyword evidence="1" id="KW-0812">Transmembrane</keyword>
<feature type="domain" description="DUF8173" evidence="2">
    <location>
        <begin position="241"/>
        <end position="391"/>
    </location>
</feature>
<name>A0A2M7RHT6_9BACT</name>
<reference evidence="3 4" key="1">
    <citation type="submission" date="2017-09" db="EMBL/GenBank/DDBJ databases">
        <title>Depth-based differentiation of microbial function through sediment-hosted aquifers and enrichment of novel symbionts in the deep terrestrial subsurface.</title>
        <authorList>
            <person name="Probst A.J."/>
            <person name="Ladd B."/>
            <person name="Jarett J.K."/>
            <person name="Geller-Mcgrath D.E."/>
            <person name="Sieber C.M."/>
            <person name="Emerson J.B."/>
            <person name="Anantharaman K."/>
            <person name="Thomas B.C."/>
            <person name="Malmstrom R."/>
            <person name="Stieglmeier M."/>
            <person name="Klingl A."/>
            <person name="Woyke T."/>
            <person name="Ryan C.M."/>
            <person name="Banfield J.F."/>
        </authorList>
    </citation>
    <scope>NUCLEOTIDE SEQUENCE [LARGE SCALE GENOMIC DNA]</scope>
    <source>
        <strain evidence="3">CG_4_10_14_0_8_um_filter_42_10</strain>
    </source>
</reference>